<accession>A0ABY4HGQ7</accession>
<dbReference type="CDD" id="cd01577">
    <property type="entry name" value="IPMI_Swivel"/>
    <property type="match status" value="1"/>
</dbReference>
<comment type="subunit">
    <text evidence="5 10">Heterodimer of LeuC and LeuD.</text>
</comment>
<dbReference type="RefSeq" id="WP_245035199.1">
    <property type="nucleotide sequence ID" value="NZ_CP095075.1"/>
</dbReference>
<reference evidence="12" key="1">
    <citation type="submission" date="2022-04" db="EMBL/GenBank/DDBJ databases">
        <title>Halobacillus sp. isolated from saltern.</title>
        <authorList>
            <person name="Won M."/>
            <person name="Lee C.-M."/>
            <person name="Woen H.-Y."/>
            <person name="Kwon S.-W."/>
        </authorList>
    </citation>
    <scope>NUCLEOTIDE SEQUENCE</scope>
    <source>
        <strain evidence="12">SSHM10-5</strain>
    </source>
</reference>
<comment type="pathway">
    <text evidence="3 10">Amino-acid biosynthesis; L-leucine biosynthesis; L-leucine from 3-methyl-2-oxobutanoate: step 2/4.</text>
</comment>
<dbReference type="InterPro" id="IPR033940">
    <property type="entry name" value="IPMI_Swivel"/>
</dbReference>
<dbReference type="NCBIfam" id="TIGR00171">
    <property type="entry name" value="leuD"/>
    <property type="match status" value="1"/>
</dbReference>
<evidence type="ECO:0000256" key="6">
    <source>
        <dbReference type="ARBA" id="ARBA00022430"/>
    </source>
</evidence>
<evidence type="ECO:0000256" key="10">
    <source>
        <dbReference type="HAMAP-Rule" id="MF_01031"/>
    </source>
</evidence>
<comment type="similarity">
    <text evidence="4 10">Belongs to the LeuD family. LeuD type 1 subfamily.</text>
</comment>
<evidence type="ECO:0000256" key="3">
    <source>
        <dbReference type="ARBA" id="ARBA00004729"/>
    </source>
</evidence>
<sequence>MKPFRKHKGSVVPLNRTNIDTDIIIPKEFLKRIERTGFGQFLMHDWRFQEDGEPREDFVLNFNKYQEASILLTGENFGSGSSRENAVWALQDYGFQVIIAPSFADIFRINCSKNGLLLIELEQSLMNDLFEKEEYIDGYTLQVDLQEGIIKDQQGWSIPFTLDSHTRHKFLNGLDDIALTLEAEDNIKEFEKNRPFYMNPTTI</sequence>
<comment type="function">
    <text evidence="2 10">Catalyzes the isomerization between 2-isopropylmalate and 3-isopropylmalate, via the formation of 2-isopropylmaleate.</text>
</comment>
<evidence type="ECO:0000256" key="1">
    <source>
        <dbReference type="ARBA" id="ARBA00000491"/>
    </source>
</evidence>
<feature type="domain" description="Aconitase A/isopropylmalate dehydratase small subunit swivel" evidence="11">
    <location>
        <begin position="1"/>
        <end position="123"/>
    </location>
</feature>
<keyword evidence="13" id="KW-1185">Reference proteome</keyword>
<dbReference type="InterPro" id="IPR015928">
    <property type="entry name" value="Aconitase/3IPM_dehydase_swvl"/>
</dbReference>
<dbReference type="Proteomes" id="UP000830326">
    <property type="component" value="Chromosome"/>
</dbReference>
<dbReference type="InterPro" id="IPR050075">
    <property type="entry name" value="LeuD"/>
</dbReference>
<dbReference type="NCBIfam" id="NF002458">
    <property type="entry name" value="PRK01641.1"/>
    <property type="match status" value="1"/>
</dbReference>
<evidence type="ECO:0000256" key="7">
    <source>
        <dbReference type="ARBA" id="ARBA00022605"/>
    </source>
</evidence>
<keyword evidence="9 10" id="KW-0100">Branched-chain amino acid biosynthesis</keyword>
<proteinExistence type="inferred from homology"/>
<dbReference type="InterPro" id="IPR000573">
    <property type="entry name" value="AconitaseA/IPMdHydase_ssu_swvl"/>
</dbReference>
<evidence type="ECO:0000256" key="5">
    <source>
        <dbReference type="ARBA" id="ARBA00011271"/>
    </source>
</evidence>
<keyword evidence="7 10" id="KW-0028">Amino-acid biosynthesis</keyword>
<name>A0ABY4HGQ7_9BACI</name>
<dbReference type="InterPro" id="IPR004431">
    <property type="entry name" value="3-IsopropMal_deHydase_ssu"/>
</dbReference>
<organism evidence="12 13">
    <name type="scientific">Halobacillus amylolyticus</name>
    <dbReference type="NCBI Taxonomy" id="2932259"/>
    <lineage>
        <taxon>Bacteria</taxon>
        <taxon>Bacillati</taxon>
        <taxon>Bacillota</taxon>
        <taxon>Bacilli</taxon>
        <taxon>Bacillales</taxon>
        <taxon>Bacillaceae</taxon>
        <taxon>Halobacillus</taxon>
    </lineage>
</organism>
<evidence type="ECO:0000259" key="11">
    <source>
        <dbReference type="Pfam" id="PF00694"/>
    </source>
</evidence>
<dbReference type="GO" id="GO:0003861">
    <property type="term" value="F:3-isopropylmalate dehydratase activity"/>
    <property type="evidence" value="ECO:0007669"/>
    <property type="project" value="UniProtKB-EC"/>
</dbReference>
<evidence type="ECO:0000256" key="2">
    <source>
        <dbReference type="ARBA" id="ARBA00002695"/>
    </source>
</evidence>
<evidence type="ECO:0000313" key="12">
    <source>
        <dbReference type="EMBL" id="UOR13558.1"/>
    </source>
</evidence>
<keyword evidence="8 10" id="KW-0456">Lyase</keyword>
<evidence type="ECO:0000313" key="13">
    <source>
        <dbReference type="Proteomes" id="UP000830326"/>
    </source>
</evidence>
<dbReference type="PANTHER" id="PTHR43345:SF5">
    <property type="entry name" value="3-ISOPROPYLMALATE DEHYDRATASE SMALL SUBUNIT"/>
    <property type="match status" value="1"/>
</dbReference>
<evidence type="ECO:0000256" key="4">
    <source>
        <dbReference type="ARBA" id="ARBA00009845"/>
    </source>
</evidence>
<dbReference type="Pfam" id="PF00694">
    <property type="entry name" value="Aconitase_C"/>
    <property type="match status" value="1"/>
</dbReference>
<comment type="catalytic activity">
    <reaction evidence="1 10">
        <text>(2R,3S)-3-isopropylmalate = (2S)-2-isopropylmalate</text>
        <dbReference type="Rhea" id="RHEA:32287"/>
        <dbReference type="ChEBI" id="CHEBI:1178"/>
        <dbReference type="ChEBI" id="CHEBI:35121"/>
        <dbReference type="EC" id="4.2.1.33"/>
    </reaction>
</comment>
<keyword evidence="6 10" id="KW-0432">Leucine biosynthesis</keyword>
<dbReference type="SUPFAM" id="SSF52016">
    <property type="entry name" value="LeuD/IlvD-like"/>
    <property type="match status" value="1"/>
</dbReference>
<dbReference type="Gene3D" id="3.20.19.10">
    <property type="entry name" value="Aconitase, domain 4"/>
    <property type="match status" value="1"/>
</dbReference>
<evidence type="ECO:0000256" key="8">
    <source>
        <dbReference type="ARBA" id="ARBA00023239"/>
    </source>
</evidence>
<gene>
    <name evidence="10 12" type="primary">leuD</name>
    <name evidence="12" type="ORF">MUO15_08945</name>
</gene>
<dbReference type="EMBL" id="CP095075">
    <property type="protein sequence ID" value="UOR13558.1"/>
    <property type="molecule type" value="Genomic_DNA"/>
</dbReference>
<evidence type="ECO:0000256" key="9">
    <source>
        <dbReference type="ARBA" id="ARBA00023304"/>
    </source>
</evidence>
<dbReference type="EC" id="4.2.1.33" evidence="10"/>
<protein>
    <recommendedName>
        <fullName evidence="10">3-isopropylmalate dehydratase small subunit</fullName>
        <ecNumber evidence="10">4.2.1.33</ecNumber>
    </recommendedName>
    <alternativeName>
        <fullName evidence="10">Alpha-IPM isomerase</fullName>
        <shortName evidence="10">IPMI</shortName>
    </alternativeName>
    <alternativeName>
        <fullName evidence="10">Isopropylmalate isomerase</fullName>
    </alternativeName>
</protein>
<dbReference type="PANTHER" id="PTHR43345">
    <property type="entry name" value="3-ISOPROPYLMALATE DEHYDRATASE SMALL SUBUNIT 2-RELATED-RELATED"/>
    <property type="match status" value="1"/>
</dbReference>
<dbReference type="HAMAP" id="MF_01031">
    <property type="entry name" value="LeuD_type1"/>
    <property type="match status" value="1"/>
</dbReference>